<comment type="caution">
    <text evidence="1">The sequence shown here is derived from an EMBL/GenBank/DDBJ whole genome shotgun (WGS) entry which is preliminary data.</text>
</comment>
<proteinExistence type="predicted"/>
<sequence>MYTKTLAAKKLRARVGRTEEDLIVRARPPRGGDPWWARDLSARSKNYKLPAPLLASNRSKLILDHSFVPFSSTSSRFQRNLSPTPNSSQECVEGYRTSGYFYASRLRPWLSQPCELAQTETRTLKITLRQFRPAPAAAPRATVARFPREMGYLIATAPLVRNDTRIGAFRIANEHRSHRRWSLPPMNTCNSIGVTNALPFSWKRKEYTSNGREIGMTEADEN</sequence>
<protein>
    <submittedName>
        <fullName evidence="1">Uncharacterized protein</fullName>
    </submittedName>
</protein>
<evidence type="ECO:0000313" key="1">
    <source>
        <dbReference type="EMBL" id="GBP73149.1"/>
    </source>
</evidence>
<dbReference type="EMBL" id="BGZK01001163">
    <property type="protein sequence ID" value="GBP73149.1"/>
    <property type="molecule type" value="Genomic_DNA"/>
</dbReference>
<organism evidence="1 2">
    <name type="scientific">Eumeta variegata</name>
    <name type="common">Bagworm moth</name>
    <name type="synonym">Eumeta japonica</name>
    <dbReference type="NCBI Taxonomy" id="151549"/>
    <lineage>
        <taxon>Eukaryota</taxon>
        <taxon>Metazoa</taxon>
        <taxon>Ecdysozoa</taxon>
        <taxon>Arthropoda</taxon>
        <taxon>Hexapoda</taxon>
        <taxon>Insecta</taxon>
        <taxon>Pterygota</taxon>
        <taxon>Neoptera</taxon>
        <taxon>Endopterygota</taxon>
        <taxon>Lepidoptera</taxon>
        <taxon>Glossata</taxon>
        <taxon>Ditrysia</taxon>
        <taxon>Tineoidea</taxon>
        <taxon>Psychidae</taxon>
        <taxon>Oiketicinae</taxon>
        <taxon>Eumeta</taxon>
    </lineage>
</organism>
<keyword evidence="2" id="KW-1185">Reference proteome</keyword>
<reference evidence="1 2" key="1">
    <citation type="journal article" date="2019" name="Commun. Biol.">
        <title>The bagworm genome reveals a unique fibroin gene that provides high tensile strength.</title>
        <authorList>
            <person name="Kono N."/>
            <person name="Nakamura H."/>
            <person name="Ohtoshi R."/>
            <person name="Tomita M."/>
            <person name="Numata K."/>
            <person name="Arakawa K."/>
        </authorList>
    </citation>
    <scope>NUCLEOTIDE SEQUENCE [LARGE SCALE GENOMIC DNA]</scope>
</reference>
<dbReference type="Proteomes" id="UP000299102">
    <property type="component" value="Unassembled WGS sequence"/>
</dbReference>
<evidence type="ECO:0000313" key="2">
    <source>
        <dbReference type="Proteomes" id="UP000299102"/>
    </source>
</evidence>
<name>A0A4C1YER5_EUMVA</name>
<dbReference type="AlphaFoldDB" id="A0A4C1YER5"/>
<gene>
    <name evidence="1" type="ORF">EVAR_52576_1</name>
</gene>
<accession>A0A4C1YER5</accession>